<name>A0A0F9C2G2_9ZZZZ</name>
<feature type="non-terminal residue" evidence="1">
    <location>
        <position position="1"/>
    </location>
</feature>
<dbReference type="EMBL" id="LAZR01046354">
    <property type="protein sequence ID" value="KKK96724.1"/>
    <property type="molecule type" value="Genomic_DNA"/>
</dbReference>
<organism evidence="1">
    <name type="scientific">marine sediment metagenome</name>
    <dbReference type="NCBI Taxonomy" id="412755"/>
    <lineage>
        <taxon>unclassified sequences</taxon>
        <taxon>metagenomes</taxon>
        <taxon>ecological metagenomes</taxon>
    </lineage>
</organism>
<protein>
    <submittedName>
        <fullName evidence="1">Uncharacterized protein</fullName>
    </submittedName>
</protein>
<sequence>LEEEIARIFDPAPFERSDLDWDGEGSPVWNHYHRLDVARINYASKKARRVRILLKKRIIGEGR</sequence>
<gene>
    <name evidence="1" type="ORF">LCGC14_2659850</name>
</gene>
<reference evidence="1" key="1">
    <citation type="journal article" date="2015" name="Nature">
        <title>Complex archaea that bridge the gap between prokaryotes and eukaryotes.</title>
        <authorList>
            <person name="Spang A."/>
            <person name="Saw J.H."/>
            <person name="Jorgensen S.L."/>
            <person name="Zaremba-Niedzwiedzka K."/>
            <person name="Martijn J."/>
            <person name="Lind A.E."/>
            <person name="van Eijk R."/>
            <person name="Schleper C."/>
            <person name="Guy L."/>
            <person name="Ettema T.J."/>
        </authorList>
    </citation>
    <scope>NUCLEOTIDE SEQUENCE</scope>
</reference>
<evidence type="ECO:0000313" key="1">
    <source>
        <dbReference type="EMBL" id="KKK96724.1"/>
    </source>
</evidence>
<comment type="caution">
    <text evidence="1">The sequence shown here is derived from an EMBL/GenBank/DDBJ whole genome shotgun (WGS) entry which is preliminary data.</text>
</comment>
<dbReference type="AlphaFoldDB" id="A0A0F9C2G2"/>
<proteinExistence type="predicted"/>
<accession>A0A0F9C2G2</accession>